<keyword evidence="5" id="KW-0808">Transferase</keyword>
<dbReference type="InterPro" id="IPR011009">
    <property type="entry name" value="Kinase-like_dom_sf"/>
</dbReference>
<comment type="catalytic activity">
    <reaction evidence="11">
        <text>L-seryl-[protein] + ATP = O-phospho-L-seryl-[protein] + ADP + H(+)</text>
        <dbReference type="Rhea" id="RHEA:17989"/>
        <dbReference type="Rhea" id="RHEA-COMP:9863"/>
        <dbReference type="Rhea" id="RHEA-COMP:11604"/>
        <dbReference type="ChEBI" id="CHEBI:15378"/>
        <dbReference type="ChEBI" id="CHEBI:29999"/>
        <dbReference type="ChEBI" id="CHEBI:30616"/>
        <dbReference type="ChEBI" id="CHEBI:83421"/>
        <dbReference type="ChEBI" id="CHEBI:456216"/>
        <dbReference type="EC" id="2.7.11.1"/>
    </reaction>
</comment>
<dbReference type="GO" id="GO:0004674">
    <property type="term" value="F:protein serine/threonine kinase activity"/>
    <property type="evidence" value="ECO:0007669"/>
    <property type="project" value="UniProtKB-KW"/>
</dbReference>
<keyword evidence="6 12" id="KW-0547">Nucleotide-binding</keyword>
<evidence type="ECO:0000256" key="11">
    <source>
        <dbReference type="ARBA" id="ARBA00048679"/>
    </source>
</evidence>
<evidence type="ECO:0000256" key="4">
    <source>
        <dbReference type="ARBA" id="ARBA00022527"/>
    </source>
</evidence>
<accession>A0A9P6VXJ7</accession>
<evidence type="ECO:0000256" key="8">
    <source>
        <dbReference type="ARBA" id="ARBA00022840"/>
    </source>
</evidence>
<comment type="cofactor">
    <cofactor evidence="1">
        <name>pyridoxal 5'-phosphate</name>
        <dbReference type="ChEBI" id="CHEBI:597326"/>
    </cofactor>
</comment>
<dbReference type="GO" id="GO:0006624">
    <property type="term" value="P:vacuolar protein processing"/>
    <property type="evidence" value="ECO:0007669"/>
    <property type="project" value="TreeGrafter"/>
</dbReference>
<evidence type="ECO:0000256" key="1">
    <source>
        <dbReference type="ARBA" id="ARBA00001933"/>
    </source>
</evidence>
<dbReference type="GO" id="GO:0005773">
    <property type="term" value="C:vacuole"/>
    <property type="evidence" value="ECO:0007669"/>
    <property type="project" value="GOC"/>
</dbReference>
<dbReference type="SMART" id="SM00220">
    <property type="entry name" value="S_TKc"/>
    <property type="match status" value="1"/>
</dbReference>
<dbReference type="OrthoDB" id="248923at2759"/>
<dbReference type="GO" id="GO:0030170">
    <property type="term" value="F:pyridoxal phosphate binding"/>
    <property type="evidence" value="ECO:0007669"/>
    <property type="project" value="InterPro"/>
</dbReference>
<dbReference type="InterPro" id="IPR017441">
    <property type="entry name" value="Protein_kinase_ATP_BS"/>
</dbReference>
<comment type="caution">
    <text evidence="15">The sequence shown here is derived from an EMBL/GenBank/DDBJ whole genome shotgun (WGS) entry which is preliminary data.</text>
</comment>
<dbReference type="InterPro" id="IPR015422">
    <property type="entry name" value="PyrdxlP-dep_Trfase_small"/>
</dbReference>
<dbReference type="AlphaFoldDB" id="A0A9P6VXJ7"/>
<reference evidence="15 16" key="1">
    <citation type="submission" date="2020-11" db="EMBL/GenBank/DDBJ databases">
        <title>Kefir isolates.</title>
        <authorList>
            <person name="Marcisauskas S."/>
            <person name="Kim Y."/>
            <person name="Blasche S."/>
        </authorList>
    </citation>
    <scope>NUCLEOTIDE SEQUENCE [LARGE SCALE GENOMIC DNA]</scope>
    <source>
        <strain evidence="15 16">KR</strain>
    </source>
</reference>
<dbReference type="Gene3D" id="3.90.1150.10">
    <property type="entry name" value="Aspartate Aminotransferase, domain 1"/>
    <property type="match status" value="2"/>
</dbReference>
<keyword evidence="4" id="KW-0723">Serine/threonine-protein kinase</keyword>
<dbReference type="SUPFAM" id="SSF53383">
    <property type="entry name" value="PLP-dependent transferases"/>
    <property type="match status" value="1"/>
</dbReference>
<comment type="similarity">
    <text evidence="2">Belongs to the class-II pyridoxal-phosphate-dependent aminotransferase family.</text>
</comment>
<feature type="binding site" evidence="12">
    <location>
        <position position="536"/>
    </location>
    <ligand>
        <name>ATP</name>
        <dbReference type="ChEBI" id="CHEBI:30616"/>
    </ligand>
</feature>
<dbReference type="EC" id="2.7.11.1" evidence="3"/>
<dbReference type="EMBL" id="PUHQ01000094">
    <property type="protein sequence ID" value="KAG0656612.1"/>
    <property type="molecule type" value="Genomic_DNA"/>
</dbReference>
<dbReference type="Proteomes" id="UP000777482">
    <property type="component" value="Unassembled WGS sequence"/>
</dbReference>
<dbReference type="InterPro" id="IPR001917">
    <property type="entry name" value="Aminotrans_II_pyridoxalP_BS"/>
</dbReference>
<keyword evidence="7" id="KW-0418">Kinase</keyword>
<evidence type="ECO:0000256" key="6">
    <source>
        <dbReference type="ARBA" id="ARBA00022741"/>
    </source>
</evidence>
<evidence type="ECO:0000256" key="3">
    <source>
        <dbReference type="ARBA" id="ARBA00012513"/>
    </source>
</evidence>
<gene>
    <name evidence="15" type="ORF">C6P46_007016</name>
</gene>
<feature type="domain" description="Protein kinase" evidence="14">
    <location>
        <begin position="507"/>
        <end position="954"/>
    </location>
</feature>
<keyword evidence="8 12" id="KW-0067">ATP-binding</keyword>
<evidence type="ECO:0000313" key="16">
    <source>
        <dbReference type="Proteomes" id="UP000777482"/>
    </source>
</evidence>
<dbReference type="Gene3D" id="3.40.640.10">
    <property type="entry name" value="Type I PLP-dependent aspartate aminotransferase-like (Major domain)"/>
    <property type="match status" value="1"/>
</dbReference>
<dbReference type="PROSITE" id="PS00107">
    <property type="entry name" value="PROTEIN_KINASE_ATP"/>
    <property type="match status" value="1"/>
</dbReference>
<evidence type="ECO:0000256" key="12">
    <source>
        <dbReference type="PROSITE-ProRule" id="PRU10141"/>
    </source>
</evidence>
<comment type="catalytic activity">
    <reaction evidence="10">
        <text>L-threonyl-[protein] + ATP = O-phospho-L-threonyl-[protein] + ADP + H(+)</text>
        <dbReference type="Rhea" id="RHEA:46608"/>
        <dbReference type="Rhea" id="RHEA-COMP:11060"/>
        <dbReference type="Rhea" id="RHEA-COMP:11605"/>
        <dbReference type="ChEBI" id="CHEBI:15378"/>
        <dbReference type="ChEBI" id="CHEBI:30013"/>
        <dbReference type="ChEBI" id="CHEBI:30616"/>
        <dbReference type="ChEBI" id="CHEBI:61977"/>
        <dbReference type="ChEBI" id="CHEBI:456216"/>
        <dbReference type="EC" id="2.7.11.1"/>
    </reaction>
</comment>
<evidence type="ECO:0000256" key="9">
    <source>
        <dbReference type="ARBA" id="ARBA00022898"/>
    </source>
</evidence>
<dbReference type="PROSITE" id="PS50011">
    <property type="entry name" value="PROTEIN_KINASE_DOM"/>
    <property type="match status" value="1"/>
</dbReference>
<protein>
    <recommendedName>
        <fullName evidence="3">non-specific serine/threonine protein kinase</fullName>
        <ecNumber evidence="3">2.7.11.1</ecNumber>
    </recommendedName>
</protein>
<dbReference type="Pfam" id="PF00155">
    <property type="entry name" value="Aminotran_1_2"/>
    <property type="match status" value="1"/>
</dbReference>
<feature type="compositionally biased region" description="Acidic residues" evidence="13">
    <location>
        <begin position="688"/>
        <end position="713"/>
    </location>
</feature>
<sequence length="956" mass="103146">MAPAYEQRLEAALASRLERGMLRSLDPRPKEQQTANLVDFSSNDYISFGRSRRLRQKLVSSLEEKESIPVYGPPSSRLLDGNSPLHAALELRLAAFFRAPTALLFNSGFDANVGLWTCLADQQDWIVYDRLVHASMHDGMRSSRVPASRRRAFAHNSVRNLSELLGEIVRSDEAVRDGRRSVWIGVESLYSMDGDLAPLEEIVQAVEAALPRGNGHIIVDEAHSTGLYGPNGRGLVCALGLADRVLVRVHTFGKAMACSGAAVLASPLIRNYLINYARPLIYSTAMTHLSVLAVQKSLEMLEEGEADPVESRPPPCHQLHLQVAFSLMVCGFTICASAATQQRAAQVHMLAKRLVTRLAASLPPTPPCPTRNVLLPPHLAAIATGPSPSFPPVTESAQHRRRVPAATSPIIPLLTGSPRPLSAFLQARGYLVRPITYPTVPRGEERVRVCLHAANTVDEVDGLADALGEWVRMNVAALLDQAKDAFYALTGSCCKTDATLKLNGRSFKILQLLGEGGFSYVYLAQDTASGRLFALKKIRCPSGMGDSVKAALKEVEAYKRFRHPNIIRCLDSVVTQSREDDGKIIYLFLPYYKNGTQHVITANAVNGTRYPEQQMLSIFHGTCLAVRAMHQHRKSGPSAAAVRTGASPSNSQRRRNAGPPKMRAGSSYPPQSTLDGDGGGSSSATETGDVDILFDGDEFDEDDDDDEDEEDESGGLRTGEEGQALIGGIESARAQLEEEEGGREPAAARATTETSTGGGGGGRDGVTTTRDVIGIVGDGQAATGGTTLGGGGGGDGLEPWAHRDIKPANIMLADDNSTPILMDFGSALPARIPIPDRRVALLQQDLAAEHCSMPFRAPELFDVKTGVTLTEAVDIWSLGCTLFAMAYGTSPFETAQQSEHGGSIAMAAMGGKYSFPPGEDQGGHYSERFRELIRRMLRVNPDERPTIQQVRPGLRC</sequence>
<keyword evidence="16" id="KW-1185">Reference proteome</keyword>
<dbReference type="PANTHER" id="PTHR45998:SF2">
    <property type="entry name" value="SERINE_THREONINE-PROTEIN KINASE 16"/>
    <property type="match status" value="1"/>
</dbReference>
<evidence type="ECO:0000313" key="15">
    <source>
        <dbReference type="EMBL" id="KAG0656612.1"/>
    </source>
</evidence>
<dbReference type="GO" id="GO:0005794">
    <property type="term" value="C:Golgi apparatus"/>
    <property type="evidence" value="ECO:0007669"/>
    <property type="project" value="TreeGrafter"/>
</dbReference>
<feature type="region of interest" description="Disordered" evidence="13">
    <location>
        <begin position="630"/>
        <end position="768"/>
    </location>
</feature>
<evidence type="ECO:0000256" key="13">
    <source>
        <dbReference type="SAM" id="MobiDB-lite"/>
    </source>
</evidence>
<dbReference type="PROSITE" id="PS00599">
    <property type="entry name" value="AA_TRANSFER_CLASS_2"/>
    <property type="match status" value="1"/>
</dbReference>
<evidence type="ECO:0000256" key="10">
    <source>
        <dbReference type="ARBA" id="ARBA00047899"/>
    </source>
</evidence>
<dbReference type="Gene3D" id="1.10.510.10">
    <property type="entry name" value="Transferase(Phosphotransferase) domain 1"/>
    <property type="match status" value="2"/>
</dbReference>
<dbReference type="SUPFAM" id="SSF56112">
    <property type="entry name" value="Protein kinase-like (PK-like)"/>
    <property type="match status" value="1"/>
</dbReference>
<evidence type="ECO:0000259" key="14">
    <source>
        <dbReference type="PROSITE" id="PS50011"/>
    </source>
</evidence>
<dbReference type="PANTHER" id="PTHR45998">
    <property type="entry name" value="SERINE/THREONINE-PROTEIN KINASE 16"/>
    <property type="match status" value="1"/>
</dbReference>
<name>A0A9P6VXJ7_RHOMI</name>
<dbReference type="InterPro" id="IPR052239">
    <property type="entry name" value="Ser/Thr-specific_kinases"/>
</dbReference>
<organism evidence="15 16">
    <name type="scientific">Rhodotorula mucilaginosa</name>
    <name type="common">Yeast</name>
    <name type="synonym">Rhodotorula rubra</name>
    <dbReference type="NCBI Taxonomy" id="5537"/>
    <lineage>
        <taxon>Eukaryota</taxon>
        <taxon>Fungi</taxon>
        <taxon>Dikarya</taxon>
        <taxon>Basidiomycota</taxon>
        <taxon>Pucciniomycotina</taxon>
        <taxon>Microbotryomycetes</taxon>
        <taxon>Sporidiobolales</taxon>
        <taxon>Sporidiobolaceae</taxon>
        <taxon>Rhodotorula</taxon>
    </lineage>
</organism>
<proteinExistence type="inferred from homology"/>
<dbReference type="InterPro" id="IPR004839">
    <property type="entry name" value="Aminotransferase_I/II_large"/>
</dbReference>
<dbReference type="InterPro" id="IPR015424">
    <property type="entry name" value="PyrdxlP-dep_Trfase"/>
</dbReference>
<dbReference type="GO" id="GO:0005524">
    <property type="term" value="F:ATP binding"/>
    <property type="evidence" value="ECO:0007669"/>
    <property type="project" value="UniProtKB-UniRule"/>
</dbReference>
<dbReference type="GO" id="GO:0032889">
    <property type="term" value="P:regulation of vacuole fusion, non-autophagic"/>
    <property type="evidence" value="ECO:0007669"/>
    <property type="project" value="TreeGrafter"/>
</dbReference>
<feature type="compositionally biased region" description="Low complexity" evidence="13">
    <location>
        <begin position="744"/>
        <end position="755"/>
    </location>
</feature>
<evidence type="ECO:0000256" key="7">
    <source>
        <dbReference type="ARBA" id="ARBA00022777"/>
    </source>
</evidence>
<evidence type="ECO:0000256" key="2">
    <source>
        <dbReference type="ARBA" id="ARBA00008392"/>
    </source>
</evidence>
<keyword evidence="9" id="KW-0663">Pyridoxal phosphate</keyword>
<dbReference type="InterPro" id="IPR000719">
    <property type="entry name" value="Prot_kinase_dom"/>
</dbReference>
<dbReference type="Pfam" id="PF00069">
    <property type="entry name" value="Pkinase"/>
    <property type="match status" value="2"/>
</dbReference>
<evidence type="ECO:0000256" key="5">
    <source>
        <dbReference type="ARBA" id="ARBA00022679"/>
    </source>
</evidence>
<dbReference type="InterPro" id="IPR015421">
    <property type="entry name" value="PyrdxlP-dep_Trfase_major"/>
</dbReference>